<organism evidence="1 2">
    <name type="scientific">Siculibacillus lacustris</name>
    <dbReference type="NCBI Taxonomy" id="1549641"/>
    <lineage>
        <taxon>Bacteria</taxon>
        <taxon>Pseudomonadati</taxon>
        <taxon>Pseudomonadota</taxon>
        <taxon>Alphaproteobacteria</taxon>
        <taxon>Hyphomicrobiales</taxon>
        <taxon>Ancalomicrobiaceae</taxon>
        <taxon>Siculibacillus</taxon>
    </lineage>
</organism>
<protein>
    <submittedName>
        <fullName evidence="1">Phage tail tape measure protein</fullName>
    </submittedName>
</protein>
<name>A0A4Q9VZR4_9HYPH</name>
<evidence type="ECO:0000313" key="1">
    <source>
        <dbReference type="EMBL" id="TBW40984.1"/>
    </source>
</evidence>
<dbReference type="EMBL" id="SJFN01000002">
    <property type="protein sequence ID" value="TBW40984.1"/>
    <property type="molecule type" value="Genomic_DNA"/>
</dbReference>
<comment type="caution">
    <text evidence="1">The sequence shown here is derived from an EMBL/GenBank/DDBJ whole genome shotgun (WGS) entry which is preliminary data.</text>
</comment>
<gene>
    <name evidence="1" type="ORF">EYW49_02170</name>
</gene>
<proteinExistence type="predicted"/>
<sequence length="197" mass="19324">MADAESGDVTAATDTTQSLAVSLGSLDGLSKSFGRSLTAAFKGAAVQGKALDVVLRGIAERLSSKALDTALSPLTSLIASGTGSLLKSLGSALGFARGGVFAGGGVVPFASGGVVATPTYFPMTGGRTGLLGEAGPEAILPLARGADGRLGIATQGNGAGANVTFNVTTPDAASFRRAEAQVTGMLARAVGRGRRGL</sequence>
<dbReference type="Proteomes" id="UP000292781">
    <property type="component" value="Unassembled WGS sequence"/>
</dbReference>
<dbReference type="RefSeq" id="WP_131305499.1">
    <property type="nucleotide sequence ID" value="NZ_SJFN01000002.1"/>
</dbReference>
<dbReference type="AlphaFoldDB" id="A0A4Q9VZR4"/>
<keyword evidence="2" id="KW-1185">Reference proteome</keyword>
<accession>A0A4Q9VZR4</accession>
<reference evidence="1 2" key="1">
    <citation type="submission" date="2019-02" db="EMBL/GenBank/DDBJ databases">
        <title>Siculibacillus lacustris gen. nov., sp. nov., a new rosette-forming bacterium isolated from a freshwater crater lake (Lake St. Ana, Romania).</title>
        <authorList>
            <person name="Felfoldi T."/>
            <person name="Marton Z."/>
            <person name="Szabo A."/>
            <person name="Mentes A."/>
            <person name="Boka K."/>
            <person name="Marialigeti K."/>
            <person name="Mathe I."/>
            <person name="Koncz M."/>
            <person name="Schumann P."/>
            <person name="Toth E."/>
        </authorList>
    </citation>
    <scope>NUCLEOTIDE SEQUENCE [LARGE SCALE GENOMIC DNA]</scope>
    <source>
        <strain evidence="1 2">SA-279</strain>
    </source>
</reference>
<dbReference type="OrthoDB" id="8448547at2"/>
<evidence type="ECO:0000313" key="2">
    <source>
        <dbReference type="Proteomes" id="UP000292781"/>
    </source>
</evidence>